<keyword evidence="2" id="KW-0456">Lyase</keyword>
<name>A0A1G9AJQ6_9BACI</name>
<dbReference type="InterPro" id="IPR011050">
    <property type="entry name" value="Pectin_lyase_fold/virulence"/>
</dbReference>
<dbReference type="InterPro" id="IPR024535">
    <property type="entry name" value="RHGA/B-epi-like_pectate_lyase"/>
</dbReference>
<organism evidence="2 3">
    <name type="scientific">Sediminibacillus albus</name>
    <dbReference type="NCBI Taxonomy" id="407036"/>
    <lineage>
        <taxon>Bacteria</taxon>
        <taxon>Bacillati</taxon>
        <taxon>Bacillota</taxon>
        <taxon>Bacilli</taxon>
        <taxon>Bacillales</taxon>
        <taxon>Bacillaceae</taxon>
        <taxon>Sediminibacillus</taxon>
    </lineage>
</organism>
<dbReference type="OrthoDB" id="2501352at2"/>
<evidence type="ECO:0000259" key="1">
    <source>
        <dbReference type="Pfam" id="PF12708"/>
    </source>
</evidence>
<dbReference type="AlphaFoldDB" id="A0A1G9AJQ6"/>
<dbReference type="Gene3D" id="2.160.20.10">
    <property type="entry name" value="Single-stranded right-handed beta-helix, Pectin lyase-like"/>
    <property type="match status" value="1"/>
</dbReference>
<protein>
    <submittedName>
        <fullName evidence="2">Pectate lyase superfamily protein</fullName>
    </submittedName>
</protein>
<dbReference type="GO" id="GO:0016829">
    <property type="term" value="F:lyase activity"/>
    <property type="evidence" value="ECO:0007669"/>
    <property type="project" value="UniProtKB-KW"/>
</dbReference>
<evidence type="ECO:0000313" key="2">
    <source>
        <dbReference type="EMBL" id="SDK27557.1"/>
    </source>
</evidence>
<accession>A0A1G9AJQ6</accession>
<dbReference type="Pfam" id="PF12708">
    <property type="entry name" value="Pect-lyase_RHGA_epim"/>
    <property type="match status" value="1"/>
</dbReference>
<reference evidence="2 3" key="1">
    <citation type="submission" date="2016-10" db="EMBL/GenBank/DDBJ databases">
        <authorList>
            <person name="de Groot N.N."/>
        </authorList>
    </citation>
    <scope>NUCLEOTIDE SEQUENCE [LARGE SCALE GENOMIC DNA]</scope>
    <source>
        <strain evidence="2 3">CGMCC 1.6502</strain>
    </source>
</reference>
<sequence>MCLQFLSKQHNPSQNAELIEKYLENKWDAETTVEKMNQLYKREKLANDANKKQGLQRSLFHKIMHGFKRLYSKKAVVNTNYREELMVQNGDIFPRWKKQLDQAYACLLKKTEKTVNVADFGAVGDGKTDCTRAFQQAMGSGKVKVKVPSGTFLVRGIRLPSYTHFSGEGQGETILKLIDKSPKRTRLISNANHIKGNSHIYVEGFTLDWNVDRLSPFKKTSSGNNFSSCLTFANVSYGWVRKVEAINPGLHCFDITSTYYNYAGDGLRGKGSSSFVWLDQLKGYGFGDDGITTHHSSNIIISNSHMCDPSGRAHQSGFSNSNGFEVDDGSQYVWLANNSSARCFGGVELKAHANSSAAMHTTIIGHLSVNDNRSFNFRHIGHHHKEEPASKTAVGIQAVKLVAYRPIYTPLYKKSTPRAMVISSYKKVGINNFSAIGDPGYDYHRQPVIAIQYRASHVWLDNIYVQQFNKAGADIEVFGGKNRASHVTIGHVTGTARNGPIVRAGKEVELVYSDWHGKKT</sequence>
<dbReference type="EMBL" id="FNFL01000004">
    <property type="protein sequence ID" value="SDK27557.1"/>
    <property type="molecule type" value="Genomic_DNA"/>
</dbReference>
<gene>
    <name evidence="2" type="ORF">SAMN05216243_2564</name>
</gene>
<dbReference type="Proteomes" id="UP000198694">
    <property type="component" value="Unassembled WGS sequence"/>
</dbReference>
<proteinExistence type="predicted"/>
<keyword evidence="3" id="KW-1185">Reference proteome</keyword>
<dbReference type="SUPFAM" id="SSF51126">
    <property type="entry name" value="Pectin lyase-like"/>
    <property type="match status" value="1"/>
</dbReference>
<dbReference type="InterPro" id="IPR012334">
    <property type="entry name" value="Pectin_lyas_fold"/>
</dbReference>
<feature type="domain" description="Rhamnogalacturonase A/B/Epimerase-like pectate lyase" evidence="1">
    <location>
        <begin position="115"/>
        <end position="331"/>
    </location>
</feature>
<dbReference type="STRING" id="407036.SAMN05216243_2564"/>
<evidence type="ECO:0000313" key="3">
    <source>
        <dbReference type="Proteomes" id="UP000198694"/>
    </source>
</evidence>